<evidence type="ECO:0000313" key="2">
    <source>
        <dbReference type="EMBL" id="MCI3240001.1"/>
    </source>
</evidence>
<dbReference type="InterPro" id="IPR007278">
    <property type="entry name" value="DUF397"/>
</dbReference>
<gene>
    <name evidence="2" type="ORF">MQN93_09735</name>
</gene>
<dbReference type="Pfam" id="PF04149">
    <property type="entry name" value="DUF397"/>
    <property type="match status" value="1"/>
</dbReference>
<protein>
    <submittedName>
        <fullName evidence="2">DUF397 domain-containing protein</fullName>
    </submittedName>
</protein>
<proteinExistence type="predicted"/>
<sequence>MENQATQWRKSSYSSDQGGNCLEIAELPAATVAVRDSKNPEGPRLTFKPRAFVEFLEWTTAAE</sequence>
<accession>A0ABS9XD86</accession>
<dbReference type="Proteomes" id="UP001165270">
    <property type="component" value="Unassembled WGS sequence"/>
</dbReference>
<name>A0ABS9XD86_9ACTN</name>
<feature type="domain" description="DUF397" evidence="1">
    <location>
        <begin position="6"/>
        <end position="57"/>
    </location>
</feature>
<evidence type="ECO:0000313" key="3">
    <source>
        <dbReference type="Proteomes" id="UP001165270"/>
    </source>
</evidence>
<keyword evidence="3" id="KW-1185">Reference proteome</keyword>
<organism evidence="2 3">
    <name type="scientific">Streptomyces spinosisporus</name>
    <dbReference type="NCBI Taxonomy" id="2927582"/>
    <lineage>
        <taxon>Bacteria</taxon>
        <taxon>Bacillati</taxon>
        <taxon>Actinomycetota</taxon>
        <taxon>Actinomycetes</taxon>
        <taxon>Kitasatosporales</taxon>
        <taxon>Streptomycetaceae</taxon>
        <taxon>Streptomyces</taxon>
    </lineage>
</organism>
<dbReference type="EMBL" id="JALDAX010000003">
    <property type="protein sequence ID" value="MCI3240001.1"/>
    <property type="molecule type" value="Genomic_DNA"/>
</dbReference>
<comment type="caution">
    <text evidence="2">The sequence shown here is derived from an EMBL/GenBank/DDBJ whole genome shotgun (WGS) entry which is preliminary data.</text>
</comment>
<reference evidence="2" key="1">
    <citation type="submission" date="2022-03" db="EMBL/GenBank/DDBJ databases">
        <title>Streptomyces 7R015 and 7R016 isolated from Barleria lupulina in Thailand.</title>
        <authorList>
            <person name="Kanchanasin P."/>
            <person name="Phongsopitanun W."/>
            <person name="Tanasupawat S."/>
        </authorList>
    </citation>
    <scope>NUCLEOTIDE SEQUENCE</scope>
    <source>
        <strain evidence="2">7R016</strain>
    </source>
</reference>
<evidence type="ECO:0000259" key="1">
    <source>
        <dbReference type="Pfam" id="PF04149"/>
    </source>
</evidence>
<dbReference type="RefSeq" id="WP_242709128.1">
    <property type="nucleotide sequence ID" value="NZ_JALDAX010000003.1"/>
</dbReference>